<sequence length="324" mass="38090">MSALNEEWRDSPWAWASFPLTILPKCNIKGEVYDTSGVFLCKYSPIKSLGNGTFGHVDAFKRLDAQNKSTVVAIKRPKFSEMKLLTEALFQWKLHYDLMAYALEFCVPKVYDIFLHQQSDDVWFSMEAFEPQLLSQWCGKHIHNTRLFVLFLLQIALILEVFEELKFDHRDLKINNMLIVEETIRIKIFWNQEDKTLEFPFRIIFVDFGFACRNATMDVKYSDPYLDACPKEGRNIFQILVSLWNSEMIRDNLDPTWCAWIRKCISTIWPSNYPALRLTESTRDLGWMYTLTDDKEFRAPLCSPRKMIRECMAALDRIGGRNKN</sequence>
<reference evidence="2" key="1">
    <citation type="journal article" date="2020" name="Nature">
        <title>Giant virus diversity and host interactions through global metagenomics.</title>
        <authorList>
            <person name="Schulz F."/>
            <person name="Roux S."/>
            <person name="Paez-Espino D."/>
            <person name="Jungbluth S."/>
            <person name="Walsh D.A."/>
            <person name="Denef V.J."/>
            <person name="McMahon K.D."/>
            <person name="Konstantinidis K.T."/>
            <person name="Eloe-Fadrosh E.A."/>
            <person name="Kyrpides N.C."/>
            <person name="Woyke T."/>
        </authorList>
    </citation>
    <scope>NUCLEOTIDE SEQUENCE</scope>
    <source>
        <strain evidence="2">GVMAG-S-3300013006-138</strain>
    </source>
</reference>
<dbReference type="EMBL" id="MN740925">
    <property type="protein sequence ID" value="QHU18164.1"/>
    <property type="molecule type" value="Genomic_DNA"/>
</dbReference>
<accession>A0A6C0KP77</accession>
<name>A0A6C0KP77_9ZZZZ</name>
<proteinExistence type="predicted"/>
<dbReference type="GO" id="GO:0004672">
    <property type="term" value="F:protein kinase activity"/>
    <property type="evidence" value="ECO:0007669"/>
    <property type="project" value="InterPro"/>
</dbReference>
<dbReference type="Gene3D" id="1.10.510.10">
    <property type="entry name" value="Transferase(Phosphotransferase) domain 1"/>
    <property type="match status" value="1"/>
</dbReference>
<dbReference type="InterPro" id="IPR000719">
    <property type="entry name" value="Prot_kinase_dom"/>
</dbReference>
<feature type="domain" description="Protein kinase" evidence="1">
    <location>
        <begin position="43"/>
        <end position="324"/>
    </location>
</feature>
<dbReference type="AlphaFoldDB" id="A0A6C0KP77"/>
<dbReference type="Gene3D" id="3.30.200.20">
    <property type="entry name" value="Phosphorylase Kinase, domain 1"/>
    <property type="match status" value="1"/>
</dbReference>
<protein>
    <recommendedName>
        <fullName evidence="1">Protein kinase domain-containing protein</fullName>
    </recommendedName>
</protein>
<dbReference type="PROSITE" id="PS00108">
    <property type="entry name" value="PROTEIN_KINASE_ST"/>
    <property type="match status" value="1"/>
</dbReference>
<dbReference type="InterPro" id="IPR011009">
    <property type="entry name" value="Kinase-like_dom_sf"/>
</dbReference>
<dbReference type="SUPFAM" id="SSF56112">
    <property type="entry name" value="Protein kinase-like (PK-like)"/>
    <property type="match status" value="1"/>
</dbReference>
<dbReference type="InterPro" id="IPR008271">
    <property type="entry name" value="Ser/Thr_kinase_AS"/>
</dbReference>
<dbReference type="SMART" id="SM00220">
    <property type="entry name" value="S_TKc"/>
    <property type="match status" value="1"/>
</dbReference>
<evidence type="ECO:0000313" key="2">
    <source>
        <dbReference type="EMBL" id="QHU18164.1"/>
    </source>
</evidence>
<dbReference type="GO" id="GO:0005524">
    <property type="term" value="F:ATP binding"/>
    <property type="evidence" value="ECO:0007669"/>
    <property type="project" value="InterPro"/>
</dbReference>
<dbReference type="PROSITE" id="PS50011">
    <property type="entry name" value="PROTEIN_KINASE_DOM"/>
    <property type="match status" value="1"/>
</dbReference>
<dbReference type="Pfam" id="PF00069">
    <property type="entry name" value="Pkinase"/>
    <property type="match status" value="1"/>
</dbReference>
<organism evidence="2">
    <name type="scientific">viral metagenome</name>
    <dbReference type="NCBI Taxonomy" id="1070528"/>
    <lineage>
        <taxon>unclassified sequences</taxon>
        <taxon>metagenomes</taxon>
        <taxon>organismal metagenomes</taxon>
    </lineage>
</organism>
<evidence type="ECO:0000259" key="1">
    <source>
        <dbReference type="PROSITE" id="PS50011"/>
    </source>
</evidence>